<gene>
    <name evidence="2" type="primary">proA_2</name>
    <name evidence="2" type="ORF">MAMMFC1_00520</name>
</gene>
<keyword evidence="2" id="KW-0456">Lyase</keyword>
<reference evidence="2 3" key="1">
    <citation type="journal article" date="2018" name="Int. J. Syst. Evol. Microbiol.">
        <title>Methylomusa anaerophila gen. nov., sp. nov., an anaerobic methanol-utilizing bacterium isolated from a microbial fuel cell.</title>
        <authorList>
            <person name="Amano N."/>
            <person name="Yamamuro A."/>
            <person name="Miyahara M."/>
            <person name="Kouzuma A."/>
            <person name="Abe T."/>
            <person name="Watanabe K."/>
        </authorList>
    </citation>
    <scope>NUCLEOTIDE SEQUENCE [LARGE SCALE GENOMIC DNA]</scope>
    <source>
        <strain evidence="2 3">MMFC1</strain>
    </source>
</reference>
<comment type="cofactor">
    <cofactor evidence="1">
        <name>Mg(2+)</name>
        <dbReference type="ChEBI" id="CHEBI:18420"/>
    </cofactor>
</comment>
<sequence>MQWKVLQKKILDYIQANEMSTTEVADAMYKTGELDPKLQVLLPGSRVVGVIHYIPAFNGSNYHVHNYARNTPKDSVVCIDALNCDGKAIFGDLVAKYLFSYHQVRGIVVRGLIRDVQQLIKEKYPIWSYGRSPIGCINADTGFDEDYYIKRRQELDGGIVVADDSGVVVIKKDQITEQLLERLDFIGQQEVIWSDCINRLRWDTFDTICLKKYAKVKC</sequence>
<keyword evidence="3" id="KW-1185">Reference proteome</keyword>
<dbReference type="OrthoDB" id="9784786at2"/>
<keyword evidence="1" id="KW-0479">Metal-binding</keyword>
<dbReference type="KEGG" id="mana:MAMMFC1_00520"/>
<organism evidence="2 3">
    <name type="scientific">Methylomusa anaerophila</name>
    <dbReference type="NCBI Taxonomy" id="1930071"/>
    <lineage>
        <taxon>Bacteria</taxon>
        <taxon>Bacillati</taxon>
        <taxon>Bacillota</taxon>
        <taxon>Negativicutes</taxon>
        <taxon>Selenomonadales</taxon>
        <taxon>Sporomusaceae</taxon>
        <taxon>Methylomusa</taxon>
    </lineage>
</organism>
<dbReference type="EC" id="4.1.1.3" evidence="2"/>
<dbReference type="Gene3D" id="3.50.30.40">
    <property type="entry name" value="Ribonuclease E inhibitor RraA/RraA-like"/>
    <property type="match status" value="1"/>
</dbReference>
<proteinExistence type="predicted"/>
<evidence type="ECO:0000256" key="1">
    <source>
        <dbReference type="PIRSR" id="PIRSR605493-1"/>
    </source>
</evidence>
<dbReference type="InterPro" id="IPR005493">
    <property type="entry name" value="RraA/RraA-like"/>
</dbReference>
<dbReference type="AlphaFoldDB" id="A0A348AFN2"/>
<accession>A0A348AFN2</accession>
<dbReference type="Pfam" id="PF03737">
    <property type="entry name" value="RraA-like"/>
    <property type="match status" value="1"/>
</dbReference>
<dbReference type="EMBL" id="AP018449">
    <property type="protein sequence ID" value="BBB89880.1"/>
    <property type="molecule type" value="Genomic_DNA"/>
</dbReference>
<dbReference type="RefSeq" id="WP_126306218.1">
    <property type="nucleotide sequence ID" value="NZ_AP018449.1"/>
</dbReference>
<keyword evidence="1" id="KW-0460">Magnesium</keyword>
<protein>
    <submittedName>
        <fullName evidence="2">4-hydroxy-4-methyl-2-oxoglutarate aldolase</fullName>
        <ecNumber evidence="2">4.1.1.3</ecNumber>
    </submittedName>
</protein>
<evidence type="ECO:0000313" key="2">
    <source>
        <dbReference type="EMBL" id="BBB89880.1"/>
    </source>
</evidence>
<dbReference type="SUPFAM" id="SSF89562">
    <property type="entry name" value="RraA-like"/>
    <property type="match status" value="1"/>
</dbReference>
<dbReference type="GO" id="GO:0016829">
    <property type="term" value="F:lyase activity"/>
    <property type="evidence" value="ECO:0007669"/>
    <property type="project" value="UniProtKB-KW"/>
</dbReference>
<feature type="binding site" evidence="1">
    <location>
        <begin position="91"/>
        <end position="94"/>
    </location>
    <ligand>
        <name>substrate</name>
    </ligand>
</feature>
<dbReference type="InterPro" id="IPR036704">
    <property type="entry name" value="RraA/RraA-like_sf"/>
</dbReference>
<feature type="binding site" evidence="1">
    <location>
        <position position="114"/>
    </location>
    <ligand>
        <name>substrate</name>
    </ligand>
</feature>
<feature type="binding site" evidence="1">
    <location>
        <position position="115"/>
    </location>
    <ligand>
        <name>Mg(2+)</name>
        <dbReference type="ChEBI" id="CHEBI:18420"/>
    </ligand>
</feature>
<dbReference type="GO" id="GO:0046872">
    <property type="term" value="F:metal ion binding"/>
    <property type="evidence" value="ECO:0007669"/>
    <property type="project" value="UniProtKB-KW"/>
</dbReference>
<dbReference type="Proteomes" id="UP000276437">
    <property type="component" value="Chromosome"/>
</dbReference>
<name>A0A348AFN2_9FIRM</name>
<evidence type="ECO:0000313" key="3">
    <source>
        <dbReference type="Proteomes" id="UP000276437"/>
    </source>
</evidence>